<keyword evidence="6 8" id="KW-1133">Transmembrane helix</keyword>
<keyword evidence="7 8" id="KW-0472">Membrane</keyword>
<evidence type="ECO:0000256" key="4">
    <source>
        <dbReference type="ARBA" id="ARBA00022475"/>
    </source>
</evidence>
<evidence type="ECO:0000256" key="8">
    <source>
        <dbReference type="SAM" id="Phobius"/>
    </source>
</evidence>
<feature type="transmembrane region" description="Helical" evidence="8">
    <location>
        <begin position="348"/>
        <end position="370"/>
    </location>
</feature>
<feature type="domain" description="ABC transmembrane type-2" evidence="9">
    <location>
        <begin position="125"/>
        <end position="373"/>
    </location>
</feature>
<evidence type="ECO:0000259" key="9">
    <source>
        <dbReference type="PROSITE" id="PS51012"/>
    </source>
</evidence>
<feature type="transmembrane region" description="Helical" evidence="8">
    <location>
        <begin position="183"/>
        <end position="205"/>
    </location>
</feature>
<name>A0ABY4PGR3_9LACO</name>
<keyword evidence="11" id="KW-1185">Reference proteome</keyword>
<accession>A0ABY4PGR3</accession>
<feature type="transmembrane region" description="Helical" evidence="8">
    <location>
        <begin position="257"/>
        <end position="281"/>
    </location>
</feature>
<evidence type="ECO:0000313" key="11">
    <source>
        <dbReference type="Proteomes" id="UP000831859"/>
    </source>
</evidence>
<feature type="transmembrane region" description="Helical" evidence="8">
    <location>
        <begin position="293"/>
        <end position="312"/>
    </location>
</feature>
<sequence>MSRINEIGIRLFKELLKDKRTLAMIFLAPILIMWLMSLVFNSNNSTNVNLGTIGVNGGIRTELKDVKNVKVHNYDNVNAAKKAMKNGKVDAYIHQNSNRLDVTYSNTDSSKTSLAKMGLQSSVTSNTMKNLSNKVKQLSITNQKLQMSQTSVPSNAQRTQSSALKVHNHYVYGDSNTNYFSTLVPILMAFFVFLFVFLISGMALLKERTTGTLDRVLATPVKRSEIILGYLEAYGVLSILQTIVIVLVTVWLLNIEIIGSIFSVIVINVLVALVALTAGLLVSTLAKSEFQMVQFIPVVAVPQIFFSGIIPFDSLPNWLNVVSHILPLRYATDAQSAIVFSGKGLSDVWVDIIVLIVFAIVLTILNVMGLKRYRKV</sequence>
<dbReference type="EMBL" id="CP093362">
    <property type="protein sequence ID" value="UQS84848.1"/>
    <property type="molecule type" value="Genomic_DNA"/>
</dbReference>
<feature type="transmembrane region" description="Helical" evidence="8">
    <location>
        <begin position="21"/>
        <end position="40"/>
    </location>
</feature>
<dbReference type="PROSITE" id="PS51012">
    <property type="entry name" value="ABC_TM2"/>
    <property type="match status" value="1"/>
</dbReference>
<dbReference type="Proteomes" id="UP000831859">
    <property type="component" value="Chromosome"/>
</dbReference>
<protein>
    <submittedName>
        <fullName evidence="10">ABC transporter permease</fullName>
    </submittedName>
</protein>
<evidence type="ECO:0000256" key="7">
    <source>
        <dbReference type="ARBA" id="ARBA00023136"/>
    </source>
</evidence>
<dbReference type="RefSeq" id="WP_249510829.1">
    <property type="nucleotide sequence ID" value="NZ_CP093362.1"/>
</dbReference>
<dbReference type="Pfam" id="PF12698">
    <property type="entry name" value="ABC2_membrane_3"/>
    <property type="match status" value="1"/>
</dbReference>
<dbReference type="InterPro" id="IPR013525">
    <property type="entry name" value="ABC2_TM"/>
</dbReference>
<keyword evidence="3" id="KW-0813">Transport</keyword>
<evidence type="ECO:0000256" key="6">
    <source>
        <dbReference type="ARBA" id="ARBA00022989"/>
    </source>
</evidence>
<dbReference type="InterPro" id="IPR051449">
    <property type="entry name" value="ABC-2_transporter_component"/>
</dbReference>
<dbReference type="InterPro" id="IPR047817">
    <property type="entry name" value="ABC2_TM_bact-type"/>
</dbReference>
<comment type="similarity">
    <text evidence="2">Belongs to the ABC-2 integral membrane protein family.</text>
</comment>
<evidence type="ECO:0000256" key="2">
    <source>
        <dbReference type="ARBA" id="ARBA00007783"/>
    </source>
</evidence>
<evidence type="ECO:0000313" key="10">
    <source>
        <dbReference type="EMBL" id="UQS84848.1"/>
    </source>
</evidence>
<organism evidence="10 11">
    <name type="scientific">Apilactobacillus apisilvae</name>
    <dbReference type="NCBI Taxonomy" id="2923364"/>
    <lineage>
        <taxon>Bacteria</taxon>
        <taxon>Bacillati</taxon>
        <taxon>Bacillota</taxon>
        <taxon>Bacilli</taxon>
        <taxon>Lactobacillales</taxon>
        <taxon>Lactobacillaceae</taxon>
        <taxon>Apilactobacillus</taxon>
    </lineage>
</organism>
<proteinExistence type="inferred from homology"/>
<dbReference type="PANTHER" id="PTHR30294:SF38">
    <property type="entry name" value="TRANSPORT PERMEASE PROTEIN"/>
    <property type="match status" value="1"/>
</dbReference>
<comment type="subcellular location">
    <subcellularLocation>
        <location evidence="1">Cell membrane</location>
        <topology evidence="1">Multi-pass membrane protein</topology>
    </subcellularLocation>
</comment>
<evidence type="ECO:0000256" key="3">
    <source>
        <dbReference type="ARBA" id="ARBA00022448"/>
    </source>
</evidence>
<dbReference type="PANTHER" id="PTHR30294">
    <property type="entry name" value="MEMBRANE COMPONENT OF ABC TRANSPORTER YHHJ-RELATED"/>
    <property type="match status" value="1"/>
</dbReference>
<feature type="transmembrane region" description="Helical" evidence="8">
    <location>
        <begin position="226"/>
        <end position="251"/>
    </location>
</feature>
<keyword evidence="5 8" id="KW-0812">Transmembrane</keyword>
<reference evidence="10 11" key="1">
    <citation type="journal article" date="2022" name="Int. J. Syst. Evol. Microbiol.">
        <title>Apilactobacillus apisilvae sp. nov., Nicolia spurrieriana gen. nov. sp. nov., Bombilactobacillus folatiphilus sp. nov. and Bombilactobacillus thymidiniphilus sp. nov., four new lactic acid bacterial isolates from stingless bees Tetragonula carbonaria and Austroplebeia australis.</title>
        <authorList>
            <person name="Oliphant S.A."/>
            <person name="Watson-Haigh N.S."/>
            <person name="Sumby K.M."/>
            <person name="Gardner J."/>
            <person name="Groom S."/>
            <person name="Jiranek V."/>
        </authorList>
    </citation>
    <scope>NUCLEOTIDE SEQUENCE [LARGE SCALE GENOMIC DNA]</scope>
    <source>
        <strain evidence="10 11">SG5_A10</strain>
    </source>
</reference>
<gene>
    <name evidence="10" type="ORF">MOO46_06300</name>
</gene>
<evidence type="ECO:0000256" key="5">
    <source>
        <dbReference type="ARBA" id="ARBA00022692"/>
    </source>
</evidence>
<keyword evidence="4" id="KW-1003">Cell membrane</keyword>
<evidence type="ECO:0000256" key="1">
    <source>
        <dbReference type="ARBA" id="ARBA00004651"/>
    </source>
</evidence>